<dbReference type="Proteomes" id="UP000005143">
    <property type="component" value="Unassembled WGS sequence"/>
</dbReference>
<evidence type="ECO:0000256" key="2">
    <source>
        <dbReference type="ARBA" id="ARBA00010671"/>
    </source>
</evidence>
<dbReference type="InterPro" id="IPR052357">
    <property type="entry name" value="Orn_Lys_Arg_decarboxylase-I"/>
</dbReference>
<evidence type="ECO:0000256" key="3">
    <source>
        <dbReference type="ARBA" id="ARBA00022793"/>
    </source>
</evidence>
<dbReference type="PATRIC" id="fig|1097667.3.peg.950"/>
<evidence type="ECO:0008006" key="10">
    <source>
        <dbReference type="Google" id="ProtNLM"/>
    </source>
</evidence>
<dbReference type="AlphaFoldDB" id="H0E2E0"/>
<dbReference type="OrthoDB" id="9815233at2"/>
<dbReference type="InterPro" id="IPR015421">
    <property type="entry name" value="PyrdxlP-dep_Trfase_major"/>
</dbReference>
<dbReference type="PANTHER" id="PTHR43277:SF4">
    <property type="entry name" value="ARGININE DECARBOXYLASE"/>
    <property type="match status" value="1"/>
</dbReference>
<dbReference type="SUPFAM" id="SSF55904">
    <property type="entry name" value="Ornithine decarboxylase C-terminal domain"/>
    <property type="match status" value="1"/>
</dbReference>
<dbReference type="EMBL" id="AGUD01000043">
    <property type="protein sequence ID" value="EHN12160.1"/>
    <property type="molecule type" value="Genomic_DNA"/>
</dbReference>
<feature type="domain" description="Orn/Lys/Arg decarboxylases family 1 pyridoxal-P attachment site" evidence="6">
    <location>
        <begin position="22"/>
        <end position="346"/>
    </location>
</feature>
<dbReference type="Pfam" id="PF01276">
    <property type="entry name" value="OKR_DC_1"/>
    <property type="match status" value="1"/>
</dbReference>
<proteinExistence type="inferred from homology"/>
<feature type="domain" description="Orn/Lys/Arg decarboxylase C-terminal" evidence="7">
    <location>
        <begin position="440"/>
        <end position="500"/>
    </location>
</feature>
<keyword evidence="3" id="KW-0210">Decarboxylase</keyword>
<dbReference type="PANTHER" id="PTHR43277">
    <property type="entry name" value="ARGININE DECARBOXYLASE"/>
    <property type="match status" value="1"/>
</dbReference>
<comment type="cofactor">
    <cofactor evidence="1">
        <name>pyridoxal 5'-phosphate</name>
        <dbReference type="ChEBI" id="CHEBI:597326"/>
    </cofactor>
</comment>
<evidence type="ECO:0000259" key="7">
    <source>
        <dbReference type="Pfam" id="PF03711"/>
    </source>
</evidence>
<evidence type="ECO:0000313" key="9">
    <source>
        <dbReference type="Proteomes" id="UP000005143"/>
    </source>
</evidence>
<keyword evidence="4" id="KW-0663">Pyridoxal phosphate</keyword>
<organism evidence="8 9">
    <name type="scientific">Patulibacter medicamentivorans</name>
    <dbReference type="NCBI Taxonomy" id="1097667"/>
    <lineage>
        <taxon>Bacteria</taxon>
        <taxon>Bacillati</taxon>
        <taxon>Actinomycetota</taxon>
        <taxon>Thermoleophilia</taxon>
        <taxon>Solirubrobacterales</taxon>
        <taxon>Patulibacteraceae</taxon>
        <taxon>Patulibacter</taxon>
    </lineage>
</organism>
<name>H0E2E0_9ACTN</name>
<dbReference type="InterPro" id="IPR015424">
    <property type="entry name" value="PyrdxlP-dep_Trfase"/>
</dbReference>
<comment type="similarity">
    <text evidence="2">Belongs to the Orn/Lys/Arg decarboxylase class-I family.</text>
</comment>
<accession>H0E2E0</accession>
<dbReference type="InterPro" id="IPR008286">
    <property type="entry name" value="Prn/Lys/Arg_de-COase_C"/>
</dbReference>
<evidence type="ECO:0000256" key="1">
    <source>
        <dbReference type="ARBA" id="ARBA00001933"/>
    </source>
</evidence>
<comment type="caution">
    <text evidence="8">The sequence shown here is derived from an EMBL/GenBank/DDBJ whole genome shotgun (WGS) entry which is preliminary data.</text>
</comment>
<dbReference type="Gene3D" id="3.90.100.10">
    <property type="entry name" value="Orn/Lys/Arg decarboxylase, C-terminal domain"/>
    <property type="match status" value="1"/>
</dbReference>
<reference evidence="8 9" key="1">
    <citation type="journal article" date="2013" name="Biodegradation">
        <title>Quantitative proteomic analysis of ibuprofen-degrading Patulibacter sp. strain I11.</title>
        <authorList>
            <person name="Almeida B."/>
            <person name="Kjeldal H."/>
            <person name="Lolas I."/>
            <person name="Knudsen A.D."/>
            <person name="Carvalho G."/>
            <person name="Nielsen K.L."/>
            <person name="Barreto Crespo M.T."/>
            <person name="Stensballe A."/>
            <person name="Nielsen J.L."/>
        </authorList>
    </citation>
    <scope>NUCLEOTIDE SEQUENCE [LARGE SCALE GENOMIC DNA]</scope>
    <source>
        <strain evidence="8 9">I11</strain>
    </source>
</reference>
<dbReference type="Pfam" id="PF03711">
    <property type="entry name" value="OKR_DC_1_C"/>
    <property type="match status" value="1"/>
</dbReference>
<dbReference type="Gene3D" id="3.40.640.10">
    <property type="entry name" value="Type I PLP-dependent aspartate aminotransferase-like (Major domain)"/>
    <property type="match status" value="1"/>
</dbReference>
<dbReference type="RefSeq" id="WP_007571483.1">
    <property type="nucleotide sequence ID" value="NZ_AGUD01000043.1"/>
</dbReference>
<dbReference type="SUPFAM" id="SSF53383">
    <property type="entry name" value="PLP-dependent transferases"/>
    <property type="match status" value="1"/>
</dbReference>
<evidence type="ECO:0000259" key="6">
    <source>
        <dbReference type="Pfam" id="PF01276"/>
    </source>
</evidence>
<dbReference type="GO" id="GO:0016831">
    <property type="term" value="F:carboxy-lyase activity"/>
    <property type="evidence" value="ECO:0007669"/>
    <property type="project" value="UniProtKB-KW"/>
</dbReference>
<gene>
    <name evidence="8" type="ORF">PAI11_09530</name>
</gene>
<evidence type="ECO:0000256" key="4">
    <source>
        <dbReference type="ARBA" id="ARBA00022898"/>
    </source>
</evidence>
<evidence type="ECO:0000313" key="8">
    <source>
        <dbReference type="EMBL" id="EHN12160.1"/>
    </source>
</evidence>
<dbReference type="InterPro" id="IPR036633">
    <property type="entry name" value="Prn/Lys/Arg_de-COase_C_sf"/>
</dbReference>
<dbReference type="InterPro" id="IPR000310">
    <property type="entry name" value="Orn/Lys/Arg_deCO2ase_major_dom"/>
</dbReference>
<keyword evidence="5" id="KW-0456">Lyase</keyword>
<protein>
    <recommendedName>
        <fullName evidence="10">Arginine decarboxylase</fullName>
    </recommendedName>
</protein>
<keyword evidence="9" id="KW-1185">Reference proteome</keyword>
<evidence type="ECO:0000256" key="5">
    <source>
        <dbReference type="ARBA" id="ARBA00023239"/>
    </source>
</evidence>
<sequence>MTDRPDAFRPTIDDPAAQLRAPYLEAVAAFARRGPRRYFVPGHTGGPGADPGLIGEIGPSAFALDIPQDMPGVDATPISWGTLPPPPTPFEQAEMLAADAYGAGRSWFLTNGATQGNHATMLALAPTGTEIVVQRNSHGSIVDGLVLSGGTPRFVAPGYDPDLGMATVVSPQQLREAVRQHPQATAVTLVSPTYFGMVADIGGCARVAHEAGMLLLVDCAWGPHFGFHEDLPASALRQGADVVLTSTHKHGGSLTQSAILHVASGAFPGSAGPERLAEVQHDVGRALRMMRSTSPSSLLMASLDGARRQLAAHGAGLLDVTIARVRALSHEINAIDGCRVVGPAHPAAPFPGVVAHDPLRIVIDVRGTGHTGLDLQRRLRDELDTVVELATDATVVLVIGVQAPESLVREFPGALKRALRTNRPTSGARRTTPAPAVPGETVLTPRAAYQSARDAVAPEEAVGRVAAEAISGYPPGIPAVLPGELVTAEAVRHLVTLRDAGVRLHGAADPQLGAMLVVRQPAPADEGATVVAPPVTASAEG</sequence>